<dbReference type="GO" id="GO:0003700">
    <property type="term" value="F:DNA-binding transcription factor activity"/>
    <property type="evidence" value="ECO:0007669"/>
    <property type="project" value="InterPro"/>
</dbReference>
<evidence type="ECO:0000256" key="1">
    <source>
        <dbReference type="ARBA" id="ARBA00023015"/>
    </source>
</evidence>
<evidence type="ECO:0000256" key="2">
    <source>
        <dbReference type="ARBA" id="ARBA00023125"/>
    </source>
</evidence>
<dbReference type="InterPro" id="IPR036388">
    <property type="entry name" value="WH-like_DNA-bd_sf"/>
</dbReference>
<reference evidence="5 6" key="1">
    <citation type="submission" date="2017-10" db="EMBL/GenBank/DDBJ databases">
        <title>Sedimentibacterium mangrovi gen. nov., sp. nov., a novel member of family Phyllobacteriacea isolated from mangrove sediment.</title>
        <authorList>
            <person name="Liao H."/>
            <person name="Tian Y."/>
        </authorList>
    </citation>
    <scope>NUCLEOTIDE SEQUENCE [LARGE SCALE GENOMIC DNA]</scope>
    <source>
        <strain evidence="5 6">X9-2-2</strain>
    </source>
</reference>
<dbReference type="Pfam" id="PF07729">
    <property type="entry name" value="FCD"/>
    <property type="match status" value="1"/>
</dbReference>
<dbReference type="PANTHER" id="PTHR43537:SF5">
    <property type="entry name" value="UXU OPERON TRANSCRIPTIONAL REGULATOR"/>
    <property type="match status" value="1"/>
</dbReference>
<keyword evidence="6" id="KW-1185">Reference proteome</keyword>
<sequence>MDAVGRKQDAGKRRRNLVLTMATALREAIQRGDYSIGDKLPSEAELTASHAVSRTVVREAVAALRSEGLVEARQGAGVFVTANRPATSTPFQGIDPEKLSSIIEILELRTAVEIEAAGLAAVRRSPAQEEAIYQRLSDIDACVEAGETTTEADFAFHLAIADATNNPRFREFLAMLGGDAIPRRRLQTDRRETVDSAYLEMLQAEHRAVADAIAEGDDERARQAMRTHLLGGQARYKRMLRMS</sequence>
<dbReference type="InterPro" id="IPR000524">
    <property type="entry name" value="Tscrpt_reg_HTH_GntR"/>
</dbReference>
<dbReference type="Proteomes" id="UP000221168">
    <property type="component" value="Unassembled WGS sequence"/>
</dbReference>
<dbReference type="InterPro" id="IPR008920">
    <property type="entry name" value="TF_FadR/GntR_C"/>
</dbReference>
<dbReference type="PRINTS" id="PR00035">
    <property type="entry name" value="HTHGNTR"/>
</dbReference>
<dbReference type="RefSeq" id="WP_099307273.1">
    <property type="nucleotide sequence ID" value="NZ_PDVP01000010.1"/>
</dbReference>
<accession>A0A2G1QLB6</accession>
<keyword evidence="1" id="KW-0805">Transcription regulation</keyword>
<dbReference type="CDD" id="cd07377">
    <property type="entry name" value="WHTH_GntR"/>
    <property type="match status" value="1"/>
</dbReference>
<gene>
    <name evidence="5" type="ORF">CSC94_15465</name>
</gene>
<dbReference type="Gene3D" id="1.20.120.530">
    <property type="entry name" value="GntR ligand-binding domain-like"/>
    <property type="match status" value="1"/>
</dbReference>
<dbReference type="InterPro" id="IPR036390">
    <property type="entry name" value="WH_DNA-bd_sf"/>
</dbReference>
<dbReference type="OrthoDB" id="9812645at2"/>
<evidence type="ECO:0000313" key="6">
    <source>
        <dbReference type="Proteomes" id="UP000221168"/>
    </source>
</evidence>
<evidence type="ECO:0000313" key="5">
    <source>
        <dbReference type="EMBL" id="PHP66008.1"/>
    </source>
</evidence>
<dbReference type="InterPro" id="IPR011711">
    <property type="entry name" value="GntR_C"/>
</dbReference>
<dbReference type="PROSITE" id="PS50949">
    <property type="entry name" value="HTH_GNTR"/>
    <property type="match status" value="1"/>
</dbReference>
<dbReference type="EMBL" id="PDVP01000010">
    <property type="protein sequence ID" value="PHP66008.1"/>
    <property type="molecule type" value="Genomic_DNA"/>
</dbReference>
<protein>
    <submittedName>
        <fullName evidence="5">GntR family transcriptional regulator</fullName>
    </submittedName>
</protein>
<dbReference type="PANTHER" id="PTHR43537">
    <property type="entry name" value="TRANSCRIPTIONAL REGULATOR, GNTR FAMILY"/>
    <property type="match status" value="1"/>
</dbReference>
<dbReference type="SMART" id="SM00895">
    <property type="entry name" value="FCD"/>
    <property type="match status" value="1"/>
</dbReference>
<name>A0A2G1QLB6_9HYPH</name>
<proteinExistence type="predicted"/>
<dbReference type="SMART" id="SM00345">
    <property type="entry name" value="HTH_GNTR"/>
    <property type="match status" value="1"/>
</dbReference>
<feature type="domain" description="HTH gntR-type" evidence="4">
    <location>
        <begin position="15"/>
        <end position="83"/>
    </location>
</feature>
<dbReference type="AlphaFoldDB" id="A0A2G1QLB6"/>
<dbReference type="SUPFAM" id="SSF48008">
    <property type="entry name" value="GntR ligand-binding domain-like"/>
    <property type="match status" value="1"/>
</dbReference>
<keyword evidence="3" id="KW-0804">Transcription</keyword>
<organism evidence="5 6">
    <name type="scientific">Zhengella mangrovi</name>
    <dbReference type="NCBI Taxonomy" id="1982044"/>
    <lineage>
        <taxon>Bacteria</taxon>
        <taxon>Pseudomonadati</taxon>
        <taxon>Pseudomonadota</taxon>
        <taxon>Alphaproteobacteria</taxon>
        <taxon>Hyphomicrobiales</taxon>
        <taxon>Notoacmeibacteraceae</taxon>
        <taxon>Zhengella</taxon>
    </lineage>
</organism>
<dbReference type="GO" id="GO:0003677">
    <property type="term" value="F:DNA binding"/>
    <property type="evidence" value="ECO:0007669"/>
    <property type="project" value="UniProtKB-KW"/>
</dbReference>
<evidence type="ECO:0000259" key="4">
    <source>
        <dbReference type="PROSITE" id="PS50949"/>
    </source>
</evidence>
<comment type="caution">
    <text evidence="5">The sequence shown here is derived from an EMBL/GenBank/DDBJ whole genome shotgun (WGS) entry which is preliminary data.</text>
</comment>
<dbReference type="SUPFAM" id="SSF46785">
    <property type="entry name" value="Winged helix' DNA-binding domain"/>
    <property type="match status" value="1"/>
</dbReference>
<keyword evidence="2" id="KW-0238">DNA-binding</keyword>
<dbReference type="Pfam" id="PF00392">
    <property type="entry name" value="GntR"/>
    <property type="match status" value="1"/>
</dbReference>
<evidence type="ECO:0000256" key="3">
    <source>
        <dbReference type="ARBA" id="ARBA00023163"/>
    </source>
</evidence>
<dbReference type="Gene3D" id="1.10.10.10">
    <property type="entry name" value="Winged helix-like DNA-binding domain superfamily/Winged helix DNA-binding domain"/>
    <property type="match status" value="1"/>
</dbReference>